<sequence length="53" mass="6535">MNKSSFQMITDFFSHDRKEFIEYYLLAECRLRESNPNYIDNIRRTSFFNGNQF</sequence>
<protein>
    <submittedName>
        <fullName evidence="1">Uncharacterized protein</fullName>
    </submittedName>
</protein>
<dbReference type="RefSeq" id="WP_015075330.1">
    <property type="nucleotide sequence ID" value="NZ_BJOJ01000053.1"/>
</dbReference>
<proteinExistence type="predicted"/>
<dbReference type="Proteomes" id="UP001290462">
    <property type="component" value="Unassembled WGS sequence"/>
</dbReference>
<evidence type="ECO:0000313" key="2">
    <source>
        <dbReference type="Proteomes" id="UP001290462"/>
    </source>
</evidence>
<comment type="caution">
    <text evidence="1">The sequence shown here is derived from an EMBL/GenBank/DDBJ whole genome shotgun (WGS) entry which is preliminary data.</text>
</comment>
<reference evidence="1" key="1">
    <citation type="submission" date="2023-08" db="EMBL/GenBank/DDBJ databases">
        <title>Genomic characterization of piscicolin 126 produced by Carnobacterium maltaromaticum CM22 strain isolated from salmon (Salmo salar).</title>
        <authorList>
            <person name="Gonzalez-Gragera E."/>
            <person name="Garcia-Lopez J.D."/>
            <person name="Teso-Perez C."/>
            <person name="Gimenez-Hernandez I."/>
            <person name="Peralta-Sanchez J.M."/>
            <person name="Valdivia E."/>
            <person name="Montalban-Lopez M."/>
            <person name="Martin-Platero A.M."/>
            <person name="Banos A."/>
            <person name="Martinez-Bueno M."/>
        </authorList>
    </citation>
    <scope>NUCLEOTIDE SEQUENCE</scope>
    <source>
        <strain evidence="1">CM22</strain>
    </source>
</reference>
<gene>
    <name evidence="1" type="ORF">RAK27_03345</name>
</gene>
<dbReference type="AlphaFoldDB" id="A0AAW9JQD1"/>
<evidence type="ECO:0000313" key="1">
    <source>
        <dbReference type="EMBL" id="MDZ5757683.1"/>
    </source>
</evidence>
<organism evidence="1 2">
    <name type="scientific">Carnobacterium maltaromaticum</name>
    <name type="common">Carnobacterium piscicola</name>
    <dbReference type="NCBI Taxonomy" id="2751"/>
    <lineage>
        <taxon>Bacteria</taxon>
        <taxon>Bacillati</taxon>
        <taxon>Bacillota</taxon>
        <taxon>Bacilli</taxon>
        <taxon>Lactobacillales</taxon>
        <taxon>Carnobacteriaceae</taxon>
        <taxon>Carnobacterium</taxon>
    </lineage>
</organism>
<name>A0AAW9JQD1_CARML</name>
<accession>A0AAW9JQD1</accession>
<dbReference type="EMBL" id="JAVBVO010000002">
    <property type="protein sequence ID" value="MDZ5757683.1"/>
    <property type="molecule type" value="Genomic_DNA"/>
</dbReference>